<gene>
    <name evidence="2" type="ORF">Daus18300_005318</name>
</gene>
<evidence type="ECO:0000313" key="2">
    <source>
        <dbReference type="EMBL" id="KAL1869858.1"/>
    </source>
</evidence>
<proteinExistence type="predicted"/>
<name>A0ABR3X1V6_9PEZI</name>
<organism evidence="2 3">
    <name type="scientific">Diaporthe australafricana</name>
    <dbReference type="NCBI Taxonomy" id="127596"/>
    <lineage>
        <taxon>Eukaryota</taxon>
        <taxon>Fungi</taxon>
        <taxon>Dikarya</taxon>
        <taxon>Ascomycota</taxon>
        <taxon>Pezizomycotina</taxon>
        <taxon>Sordariomycetes</taxon>
        <taxon>Sordariomycetidae</taxon>
        <taxon>Diaporthales</taxon>
        <taxon>Diaporthaceae</taxon>
        <taxon>Diaporthe</taxon>
    </lineage>
</organism>
<reference evidence="2 3" key="1">
    <citation type="journal article" date="2024" name="IMA Fungus">
        <title>IMA Genome - F19 : A genome assembly and annotation guide to empower mycologists, including annotated draft genome sequences of Ceratocystis pirilliformis, Diaporthe australafricana, Fusarium ophioides, Paecilomyces lecythidis, and Sporothrix stenoceras.</title>
        <authorList>
            <person name="Aylward J."/>
            <person name="Wilson A.M."/>
            <person name="Visagie C.M."/>
            <person name="Spraker J."/>
            <person name="Barnes I."/>
            <person name="Buitendag C."/>
            <person name="Ceriani C."/>
            <person name="Del Mar Angel L."/>
            <person name="du Plessis D."/>
            <person name="Fuchs T."/>
            <person name="Gasser K."/>
            <person name="Kramer D."/>
            <person name="Li W."/>
            <person name="Munsamy K."/>
            <person name="Piso A."/>
            <person name="Price J.L."/>
            <person name="Sonnekus B."/>
            <person name="Thomas C."/>
            <person name="van der Nest A."/>
            <person name="van Dijk A."/>
            <person name="van Heerden A."/>
            <person name="van Vuuren N."/>
            <person name="Yilmaz N."/>
            <person name="Duong T.A."/>
            <person name="van der Merwe N.A."/>
            <person name="Wingfield M.J."/>
            <person name="Wingfield B.D."/>
        </authorList>
    </citation>
    <scope>NUCLEOTIDE SEQUENCE [LARGE SCALE GENOMIC DNA]</scope>
    <source>
        <strain evidence="2 3">CMW 18300</strain>
    </source>
</reference>
<feature type="region of interest" description="Disordered" evidence="1">
    <location>
        <begin position="1"/>
        <end position="52"/>
    </location>
</feature>
<protein>
    <submittedName>
        <fullName evidence="2">Uncharacterized protein</fullName>
    </submittedName>
</protein>
<evidence type="ECO:0000313" key="3">
    <source>
        <dbReference type="Proteomes" id="UP001583177"/>
    </source>
</evidence>
<sequence length="368" mass="41302">MPRNRRKNQAKSKNKAEKRARKHHQRQASNTVTRNQDIASDQGKEFHATMVPDETPEACLRGGEAKLPDEPAARLFNPSTINAHDEGDQDVTLLDISPAKISEEHNPLFEEVPTVESRGINIFKRAPAPDHLEVEETKPDATSQRSLEEVIADNPDTRLSNIDGQTLAFAGQAVKQVVLEATHGFFQRCIPESQQQKLWDHAFGRGKSDTTAKEFIPMLDGTLDLKNGVRSTSALIGNCVDILSQDALVMDRNSLKLSLSRAVTLCDALNDEKRERALEKAAHELDWLMLGLDCKTMDLYRDANQKLNRINTDYPVIIGEGGARVEESSDKRHLDERDILEAINSAFEKHRKSFRVHFIEALQRMLAA</sequence>
<evidence type="ECO:0000256" key="1">
    <source>
        <dbReference type="SAM" id="MobiDB-lite"/>
    </source>
</evidence>
<keyword evidence="3" id="KW-1185">Reference proteome</keyword>
<feature type="compositionally biased region" description="Basic residues" evidence="1">
    <location>
        <begin position="1"/>
        <end position="26"/>
    </location>
</feature>
<feature type="compositionally biased region" description="Polar residues" evidence="1">
    <location>
        <begin position="27"/>
        <end position="39"/>
    </location>
</feature>
<dbReference type="EMBL" id="JAWRVE010000039">
    <property type="protein sequence ID" value="KAL1869858.1"/>
    <property type="molecule type" value="Genomic_DNA"/>
</dbReference>
<dbReference type="Proteomes" id="UP001583177">
    <property type="component" value="Unassembled WGS sequence"/>
</dbReference>
<comment type="caution">
    <text evidence="2">The sequence shown here is derived from an EMBL/GenBank/DDBJ whole genome shotgun (WGS) entry which is preliminary data.</text>
</comment>
<accession>A0ABR3X1V6</accession>